<dbReference type="InterPro" id="IPR036259">
    <property type="entry name" value="MFS_trans_sf"/>
</dbReference>
<gene>
    <name evidence="9" type="ORF">PROQFM164_S01g000103</name>
</gene>
<evidence type="ECO:0000256" key="3">
    <source>
        <dbReference type="ARBA" id="ARBA00022448"/>
    </source>
</evidence>
<dbReference type="FunFam" id="1.20.1250.20:FF:000013">
    <property type="entry name" value="MFS general substrate transporter"/>
    <property type="match status" value="1"/>
</dbReference>
<dbReference type="FunFam" id="1.20.1250.20:FF:000057">
    <property type="entry name" value="MFS general substrate transporter"/>
    <property type="match status" value="1"/>
</dbReference>
<keyword evidence="3" id="KW-0813">Transport</keyword>
<dbReference type="PANTHER" id="PTHR43791:SF78">
    <property type="entry name" value="TRANSPORTER, PUTATIVE (AFU_ORTHOLOGUE AFUA_3G01370)-RELATED"/>
    <property type="match status" value="1"/>
</dbReference>
<reference evidence="9" key="1">
    <citation type="journal article" date="2014" name="Nat. Commun.">
        <title>Multiple recent horizontal transfers of a large genomic region in cheese making fungi.</title>
        <authorList>
            <person name="Cheeseman K."/>
            <person name="Ropars J."/>
            <person name="Renault P."/>
            <person name="Dupont J."/>
            <person name="Gouzy J."/>
            <person name="Branca A."/>
            <person name="Abraham A.L."/>
            <person name="Ceppi M."/>
            <person name="Conseiller E."/>
            <person name="Debuchy R."/>
            <person name="Malagnac F."/>
            <person name="Goarin A."/>
            <person name="Silar P."/>
            <person name="Lacoste S."/>
            <person name="Sallet E."/>
            <person name="Bensimon A."/>
            <person name="Giraud T."/>
            <person name="Brygoo Y."/>
        </authorList>
    </citation>
    <scope>NUCLEOTIDE SEQUENCE [LARGE SCALE GENOMIC DNA]</scope>
    <source>
        <strain evidence="9">FM164</strain>
    </source>
</reference>
<dbReference type="EMBL" id="HG792015">
    <property type="protein sequence ID" value="CDM26294.1"/>
    <property type="molecule type" value="Genomic_DNA"/>
</dbReference>
<protein>
    <submittedName>
        <fullName evidence="9">Major facilitator superfamily</fullName>
    </submittedName>
</protein>
<feature type="transmembrane region" description="Helical" evidence="7">
    <location>
        <begin position="287"/>
        <end position="306"/>
    </location>
</feature>
<dbReference type="GO" id="GO:0022857">
    <property type="term" value="F:transmembrane transporter activity"/>
    <property type="evidence" value="ECO:0007669"/>
    <property type="project" value="InterPro"/>
</dbReference>
<accession>W6PWI3</accession>
<dbReference type="AlphaFoldDB" id="W6PWI3"/>
<feature type="transmembrane region" description="Helical" evidence="7">
    <location>
        <begin position="379"/>
        <end position="396"/>
    </location>
</feature>
<dbReference type="Proteomes" id="UP000030686">
    <property type="component" value="Unassembled WGS sequence"/>
</dbReference>
<dbReference type="InterPro" id="IPR020846">
    <property type="entry name" value="MFS_dom"/>
</dbReference>
<dbReference type="InterPro" id="IPR011701">
    <property type="entry name" value="MFS"/>
</dbReference>
<dbReference type="GO" id="GO:0016020">
    <property type="term" value="C:membrane"/>
    <property type="evidence" value="ECO:0007669"/>
    <property type="project" value="UniProtKB-SubCell"/>
</dbReference>
<evidence type="ECO:0000259" key="8">
    <source>
        <dbReference type="PROSITE" id="PS50850"/>
    </source>
</evidence>
<dbReference type="STRING" id="1365484.W6PWI3"/>
<feature type="transmembrane region" description="Helical" evidence="7">
    <location>
        <begin position="439"/>
        <end position="462"/>
    </location>
</feature>
<feature type="transmembrane region" description="Helical" evidence="7">
    <location>
        <begin position="318"/>
        <end position="337"/>
    </location>
</feature>
<evidence type="ECO:0000256" key="6">
    <source>
        <dbReference type="ARBA" id="ARBA00023136"/>
    </source>
</evidence>
<feature type="transmembrane region" description="Helical" evidence="7">
    <location>
        <begin position="212"/>
        <end position="234"/>
    </location>
</feature>
<evidence type="ECO:0000256" key="2">
    <source>
        <dbReference type="ARBA" id="ARBA00008335"/>
    </source>
</evidence>
<sequence length="512" mass="57707">MAGTEDAITEAELGMKMDLSHEEVVHMAELTEEEKVIEKALRKRIDALIMPLAILVYLMNYIDRTSNNYAAAKLQGLEEDLKLDDTKYQTGLSILFVGYILMQVPSNMLLNYMGRPSLYIGFFVCAWGLVSAVTSQVSSYGGIVACRFILGLVEAPFFCAILFYLSKWYTKKELAFRMSIFYSGSLLSGAFGNLIAAGILNGLRGHRGLSAWQWLYIIEGSITCAIGLVICVVLPDFPETWKLLSPEMRKVAQRRLAIEAGQADVDEGGGRSQVEGFRLAMTDIKTYVFALAYMCITGAAGFQNFFPTLVKTLDLPETITLVLVAPPYLFMVVYSLCHSMASDRLEKRFWFFIYPIPITIIGFVIFMKTDSFGPRYFSFFLMVFVFAQNGTLYSWLASSIPRPPAKRAVAFAFFNSIGNSASIWTPYTYLDKEKPHYPMAMGVCIALQIIAGLAALFLYFNLRMLNKRQERMENEEMQLSEKDIRRLQATADIEGIDISAARRLQKGFRYVL</sequence>
<feature type="transmembrane region" description="Helical" evidence="7">
    <location>
        <begin position="140"/>
        <end position="166"/>
    </location>
</feature>
<feature type="transmembrane region" description="Helical" evidence="7">
    <location>
        <begin position="408"/>
        <end position="427"/>
    </location>
</feature>
<comment type="subcellular location">
    <subcellularLocation>
        <location evidence="1">Membrane</location>
        <topology evidence="1">Multi-pass membrane protein</topology>
    </subcellularLocation>
</comment>
<evidence type="ECO:0000256" key="5">
    <source>
        <dbReference type="ARBA" id="ARBA00022989"/>
    </source>
</evidence>
<dbReference type="OrthoDB" id="2250022at2759"/>
<dbReference type="SUPFAM" id="SSF103473">
    <property type="entry name" value="MFS general substrate transporter"/>
    <property type="match status" value="1"/>
</dbReference>
<proteinExistence type="inferred from homology"/>
<keyword evidence="5 7" id="KW-1133">Transmembrane helix</keyword>
<feature type="transmembrane region" description="Helical" evidence="7">
    <location>
        <begin position="91"/>
        <end position="110"/>
    </location>
</feature>
<feature type="transmembrane region" description="Helical" evidence="7">
    <location>
        <begin position="45"/>
        <end position="62"/>
    </location>
</feature>
<keyword evidence="6 7" id="KW-0472">Membrane</keyword>
<feature type="transmembrane region" description="Helical" evidence="7">
    <location>
        <begin position="178"/>
        <end position="200"/>
    </location>
</feature>
<keyword evidence="4 7" id="KW-0812">Transmembrane</keyword>
<organism evidence="9 10">
    <name type="scientific">Penicillium roqueforti (strain FM164)</name>
    <dbReference type="NCBI Taxonomy" id="1365484"/>
    <lineage>
        <taxon>Eukaryota</taxon>
        <taxon>Fungi</taxon>
        <taxon>Dikarya</taxon>
        <taxon>Ascomycota</taxon>
        <taxon>Pezizomycotina</taxon>
        <taxon>Eurotiomycetes</taxon>
        <taxon>Eurotiomycetidae</taxon>
        <taxon>Eurotiales</taxon>
        <taxon>Aspergillaceae</taxon>
        <taxon>Penicillium</taxon>
    </lineage>
</organism>
<dbReference type="Pfam" id="PF07690">
    <property type="entry name" value="MFS_1"/>
    <property type="match status" value="1"/>
</dbReference>
<evidence type="ECO:0000256" key="7">
    <source>
        <dbReference type="SAM" id="Phobius"/>
    </source>
</evidence>
<feature type="domain" description="Major facilitator superfamily (MFS) profile" evidence="8">
    <location>
        <begin position="49"/>
        <end position="469"/>
    </location>
</feature>
<evidence type="ECO:0000256" key="4">
    <source>
        <dbReference type="ARBA" id="ARBA00022692"/>
    </source>
</evidence>
<dbReference type="OMA" id="APPYLFM"/>
<name>W6PWI3_PENRF</name>
<evidence type="ECO:0000313" key="10">
    <source>
        <dbReference type="Proteomes" id="UP000030686"/>
    </source>
</evidence>
<dbReference type="Gene3D" id="1.20.1250.20">
    <property type="entry name" value="MFS general substrate transporter like domains"/>
    <property type="match status" value="2"/>
</dbReference>
<keyword evidence="10" id="KW-1185">Reference proteome</keyword>
<dbReference type="PROSITE" id="PS50850">
    <property type="entry name" value="MFS"/>
    <property type="match status" value="1"/>
</dbReference>
<evidence type="ECO:0000313" key="9">
    <source>
        <dbReference type="EMBL" id="CDM26294.1"/>
    </source>
</evidence>
<feature type="transmembrane region" description="Helical" evidence="7">
    <location>
        <begin position="349"/>
        <end position="367"/>
    </location>
</feature>
<evidence type="ECO:0000256" key="1">
    <source>
        <dbReference type="ARBA" id="ARBA00004141"/>
    </source>
</evidence>
<comment type="similarity">
    <text evidence="2">Belongs to the major facilitator superfamily.</text>
</comment>
<feature type="transmembrane region" description="Helical" evidence="7">
    <location>
        <begin position="117"/>
        <end position="134"/>
    </location>
</feature>
<dbReference type="PANTHER" id="PTHR43791">
    <property type="entry name" value="PERMEASE-RELATED"/>
    <property type="match status" value="1"/>
</dbReference>